<dbReference type="GO" id="GO:0005198">
    <property type="term" value="F:structural molecule activity"/>
    <property type="evidence" value="ECO:0007669"/>
    <property type="project" value="UniProtKB-UniRule"/>
</dbReference>
<dbReference type="InterPro" id="IPR046358">
    <property type="entry name" value="Flagellin_C"/>
</dbReference>
<dbReference type="Pfam" id="PF00669">
    <property type="entry name" value="Flagellin_N"/>
    <property type="match status" value="1"/>
</dbReference>
<dbReference type="AlphaFoldDB" id="B6BNG2"/>
<dbReference type="PANTHER" id="PTHR42792">
    <property type="entry name" value="FLAGELLIN"/>
    <property type="match status" value="1"/>
</dbReference>
<evidence type="ECO:0000256" key="2">
    <source>
        <dbReference type="ARBA" id="ARBA00023143"/>
    </source>
</evidence>
<keyword evidence="6" id="KW-0969">Cilium</keyword>
<dbReference type="InterPro" id="IPR042187">
    <property type="entry name" value="Flagellin_C_sub2"/>
</dbReference>
<feature type="domain" description="Flagellin N-terminal" evidence="4">
    <location>
        <begin position="2"/>
        <end position="48"/>
    </location>
</feature>
<evidence type="ECO:0000256" key="1">
    <source>
        <dbReference type="ARBA" id="ARBA00005709"/>
    </source>
</evidence>
<evidence type="ECO:0000256" key="3">
    <source>
        <dbReference type="RuleBase" id="RU362073"/>
    </source>
</evidence>
<protein>
    <recommendedName>
        <fullName evidence="3">Flagellin</fullName>
    </recommendedName>
</protein>
<accession>H1FZM5</accession>
<reference evidence="6 7" key="1">
    <citation type="journal article" date="2012" name="Proc. Natl. Acad. Sci. U.S.A.">
        <title>Genome and physiology of a model Epsilonproteobacterium responsible for sulfide detoxification in marine oxygen depletion zones.</title>
        <authorList>
            <person name="Grote J."/>
            <person name="Schott T."/>
            <person name="Bruckner C.G."/>
            <person name="Glockner F.O."/>
            <person name="Jost G."/>
            <person name="Teeling H."/>
            <person name="Labrenz M."/>
            <person name="Jurgens K."/>
        </authorList>
    </citation>
    <scope>NUCLEOTIDE SEQUENCE [LARGE SCALE GENOMIC DNA]</scope>
    <source>
        <strain evidence="6 7">GD1</strain>
    </source>
</reference>
<accession>B6BNG2</accession>
<dbReference type="InterPro" id="IPR001492">
    <property type="entry name" value="Flagellin"/>
</dbReference>
<sequence>MLSVQSANDTQDATSRSYIQKEVTALLAEANDIATTTKFNGQVLLDGTVGGTPNTLTATQIAQGEAVDYMTSQLPSYFVANDVTLTYMSVGQNFDGIVGGTVTNQAIANYPAAEATIRAFGDALASSVWSSWINGDTYAQQIADVNAITTTYNNNFPATNAVGGGGSSFTLHTGAYAGNTQSISIGNMKVANAVGTIDVTSQAAAENSIGTIDTALKTVVEQRATLGAAQNKLESTIRNISVTQVNVESAKSQIEDVDFAAESAKFAKFNIIAQSGSYSMSQANAQPQSVMRLLDSAG</sequence>
<keyword evidence="7" id="KW-1185">Reference proteome</keyword>
<dbReference type="EMBL" id="AFRZ01000001">
    <property type="protein sequence ID" value="EHP31032.1"/>
    <property type="molecule type" value="Genomic_DNA"/>
</dbReference>
<dbReference type="SUPFAM" id="SSF64518">
    <property type="entry name" value="Phase 1 flagellin"/>
    <property type="match status" value="1"/>
</dbReference>
<evidence type="ECO:0000259" key="5">
    <source>
        <dbReference type="Pfam" id="PF00700"/>
    </source>
</evidence>
<comment type="function">
    <text evidence="3">Flagellin is the subunit protein which polymerizes to form the filaments of bacterial flagella.</text>
</comment>
<dbReference type="Proteomes" id="UP000006431">
    <property type="component" value="Unassembled WGS sequence"/>
</dbReference>
<comment type="caution">
    <text evidence="6">The sequence shown here is derived from an EMBL/GenBank/DDBJ whole genome shotgun (WGS) entry which is preliminary data.</text>
</comment>
<dbReference type="STRING" id="929558.SMGD1_2510"/>
<dbReference type="eggNOG" id="COG1344">
    <property type="taxonomic scope" value="Bacteria"/>
</dbReference>
<evidence type="ECO:0000313" key="6">
    <source>
        <dbReference type="EMBL" id="EHP31032.1"/>
    </source>
</evidence>
<dbReference type="Gene3D" id="1.20.1330.10">
    <property type="entry name" value="f41 fragment of flagellin, N-terminal domain"/>
    <property type="match status" value="2"/>
</dbReference>
<comment type="subcellular location">
    <subcellularLocation>
        <location evidence="3">Secreted</location>
    </subcellularLocation>
    <subcellularLocation>
        <location evidence="3">Bacterial flagellum</location>
    </subcellularLocation>
</comment>
<comment type="similarity">
    <text evidence="1 3">Belongs to the bacterial flagellin family.</text>
</comment>
<keyword evidence="3" id="KW-0964">Secreted</keyword>
<evidence type="ECO:0000259" key="4">
    <source>
        <dbReference type="Pfam" id="PF00669"/>
    </source>
</evidence>
<keyword evidence="2 3" id="KW-0975">Bacterial flagellum</keyword>
<dbReference type="GO" id="GO:0005576">
    <property type="term" value="C:extracellular region"/>
    <property type="evidence" value="ECO:0007669"/>
    <property type="project" value="UniProtKB-SubCell"/>
</dbReference>
<dbReference type="PATRIC" id="fig|929558.5.peg.2500"/>
<evidence type="ECO:0000313" key="7">
    <source>
        <dbReference type="Proteomes" id="UP000006431"/>
    </source>
</evidence>
<feature type="domain" description="Flagellin C-terminal" evidence="5">
    <location>
        <begin position="210"/>
        <end position="294"/>
    </location>
</feature>
<dbReference type="HOGENOM" id="CLU_933596_0_0_7"/>
<proteinExistence type="inferred from homology"/>
<name>B6BNG2_SULGG</name>
<organism evidence="6 7">
    <name type="scientific">Sulfurimonas gotlandica (strain DSM 19862 / JCM 16533 / GD1)</name>
    <dbReference type="NCBI Taxonomy" id="929558"/>
    <lineage>
        <taxon>Bacteria</taxon>
        <taxon>Pseudomonadati</taxon>
        <taxon>Campylobacterota</taxon>
        <taxon>Epsilonproteobacteria</taxon>
        <taxon>Campylobacterales</taxon>
        <taxon>Sulfurimonadaceae</taxon>
        <taxon>Sulfurimonas</taxon>
    </lineage>
</organism>
<keyword evidence="6" id="KW-0966">Cell projection</keyword>
<dbReference type="Gene3D" id="6.10.10.10">
    <property type="entry name" value="Flagellar export chaperone, C-terminal domain"/>
    <property type="match status" value="1"/>
</dbReference>
<gene>
    <name evidence="6" type="ORF">SMGD1_2510</name>
</gene>
<keyword evidence="6" id="KW-0282">Flagellum</keyword>
<dbReference type="Pfam" id="PF00700">
    <property type="entry name" value="Flagellin_C"/>
    <property type="match status" value="1"/>
</dbReference>
<dbReference type="InterPro" id="IPR001029">
    <property type="entry name" value="Flagellin_N"/>
</dbReference>
<dbReference type="GO" id="GO:0009288">
    <property type="term" value="C:bacterial-type flagellum"/>
    <property type="evidence" value="ECO:0007669"/>
    <property type="project" value="UniProtKB-SubCell"/>
</dbReference>
<dbReference type="PANTHER" id="PTHR42792:SF2">
    <property type="entry name" value="FLAGELLIN"/>
    <property type="match status" value="1"/>
</dbReference>